<name>A0A915ZTT3_9GLOM</name>
<dbReference type="VEuPathDB" id="FungiDB:RhiirFUN_013764"/>
<organism evidence="1 2">
    <name type="scientific">Rhizophagus irregularis</name>
    <dbReference type="NCBI Taxonomy" id="588596"/>
    <lineage>
        <taxon>Eukaryota</taxon>
        <taxon>Fungi</taxon>
        <taxon>Fungi incertae sedis</taxon>
        <taxon>Mucoromycota</taxon>
        <taxon>Glomeromycotina</taxon>
        <taxon>Glomeromycetes</taxon>
        <taxon>Glomerales</taxon>
        <taxon>Glomeraceae</taxon>
        <taxon>Rhizophagus</taxon>
    </lineage>
</organism>
<protein>
    <submittedName>
        <fullName evidence="1">Uncharacterized protein</fullName>
    </submittedName>
</protein>
<comment type="caution">
    <text evidence="1">The sequence shown here is derived from an EMBL/GenBank/DDBJ whole genome shotgun (WGS) entry which is preliminary data.</text>
</comment>
<accession>A0A915ZTT3</accession>
<sequence>MPIDQQYFSELEIIMIRSFACIRNWNGLYSRANKLIQEFKGKKGSKDRCSFLIHEWKFTIIVIFFDGMRLQSAIDNKQAPFVEKLEIDVRGQLTPLTSNGKIDTFNIEIGEIRKSDSADLITKGYRHLWLNLKECGKSEYNSFPKSLHMAKSLGLIDQFTSFVACQNVINCIKDDVEAVIGYALSIIFPDLKCNLIGNLYTSKTNKTFNSQYHDGFEGYNYYVNHITI</sequence>
<reference evidence="1" key="1">
    <citation type="submission" date="2020-05" db="EMBL/GenBank/DDBJ databases">
        <authorList>
            <person name="Rincon C."/>
            <person name="Sanders R I."/>
            <person name="Robbins C."/>
            <person name="Chaturvedi A."/>
        </authorList>
    </citation>
    <scope>NUCLEOTIDE SEQUENCE</scope>
    <source>
        <strain evidence="1">CHB12</strain>
    </source>
</reference>
<gene>
    <name evidence="1" type="ORF">CHRIB12_LOCUS21557</name>
</gene>
<dbReference type="AlphaFoldDB" id="A0A915ZTT3"/>
<dbReference type="Proteomes" id="UP000684084">
    <property type="component" value="Unassembled WGS sequence"/>
</dbReference>
<dbReference type="OrthoDB" id="2305909at2759"/>
<proteinExistence type="predicted"/>
<dbReference type="EMBL" id="CAGKOT010000069">
    <property type="protein sequence ID" value="CAB5390525.1"/>
    <property type="molecule type" value="Genomic_DNA"/>
</dbReference>
<evidence type="ECO:0000313" key="1">
    <source>
        <dbReference type="EMBL" id="CAB5390525.1"/>
    </source>
</evidence>
<evidence type="ECO:0000313" key="2">
    <source>
        <dbReference type="Proteomes" id="UP000684084"/>
    </source>
</evidence>